<evidence type="ECO:0000313" key="2">
    <source>
        <dbReference type="EMBL" id="KIK48568.1"/>
    </source>
</evidence>
<feature type="compositionally biased region" description="Polar residues" evidence="1">
    <location>
        <begin position="154"/>
        <end position="163"/>
    </location>
</feature>
<proteinExistence type="predicted"/>
<dbReference type="EMBL" id="KN835137">
    <property type="protein sequence ID" value="KIK48568.1"/>
    <property type="molecule type" value="Genomic_DNA"/>
</dbReference>
<dbReference type="Proteomes" id="UP000054485">
    <property type="component" value="Unassembled WGS sequence"/>
</dbReference>
<name>A0A0D0C124_9AGAM</name>
<sequence length="222" mass="25072">MLTWLGRRGTHSYLAGDASFLRPYTLFMCMIVQPSQVLEALCTIDNVAEFQSTAAFVDSRTCDVWKTRVALNYGILVFATRYAWILQDRSTSRTGSNSSEMILNNSPRTLYPYVNREKSCILIRTQIAYMADVSDTPVTLRATTTLPAPRNGTHPMNMSSSRSPWCGRKSQSLIQHHALSVPYPRTSRRLLSVTLSDAIINNRLCGNVIRIIKLPSTPRYLY</sequence>
<protein>
    <submittedName>
        <fullName evidence="2">Uncharacterized protein</fullName>
    </submittedName>
</protein>
<dbReference type="AlphaFoldDB" id="A0A0D0C124"/>
<organism evidence="2 3">
    <name type="scientific">Suillus luteus UH-Slu-Lm8-n1</name>
    <dbReference type="NCBI Taxonomy" id="930992"/>
    <lineage>
        <taxon>Eukaryota</taxon>
        <taxon>Fungi</taxon>
        <taxon>Dikarya</taxon>
        <taxon>Basidiomycota</taxon>
        <taxon>Agaricomycotina</taxon>
        <taxon>Agaricomycetes</taxon>
        <taxon>Agaricomycetidae</taxon>
        <taxon>Boletales</taxon>
        <taxon>Suillineae</taxon>
        <taxon>Suillaceae</taxon>
        <taxon>Suillus</taxon>
    </lineage>
</organism>
<feature type="region of interest" description="Disordered" evidence="1">
    <location>
        <begin position="144"/>
        <end position="163"/>
    </location>
</feature>
<reference evidence="3" key="2">
    <citation type="submission" date="2015-01" db="EMBL/GenBank/DDBJ databases">
        <title>Evolutionary Origins and Diversification of the Mycorrhizal Mutualists.</title>
        <authorList>
            <consortium name="DOE Joint Genome Institute"/>
            <consortium name="Mycorrhizal Genomics Consortium"/>
            <person name="Kohler A."/>
            <person name="Kuo A."/>
            <person name="Nagy L.G."/>
            <person name="Floudas D."/>
            <person name="Copeland A."/>
            <person name="Barry K.W."/>
            <person name="Cichocki N."/>
            <person name="Veneault-Fourrey C."/>
            <person name="LaButti K."/>
            <person name="Lindquist E.A."/>
            <person name="Lipzen A."/>
            <person name="Lundell T."/>
            <person name="Morin E."/>
            <person name="Murat C."/>
            <person name="Riley R."/>
            <person name="Ohm R."/>
            <person name="Sun H."/>
            <person name="Tunlid A."/>
            <person name="Henrissat B."/>
            <person name="Grigoriev I.V."/>
            <person name="Hibbett D.S."/>
            <person name="Martin F."/>
        </authorList>
    </citation>
    <scope>NUCLEOTIDE SEQUENCE [LARGE SCALE GENOMIC DNA]</scope>
    <source>
        <strain evidence="3">UH-Slu-Lm8-n1</strain>
    </source>
</reference>
<evidence type="ECO:0000313" key="3">
    <source>
        <dbReference type="Proteomes" id="UP000054485"/>
    </source>
</evidence>
<accession>A0A0D0C124</accession>
<gene>
    <name evidence="2" type="ORF">CY34DRAFT_629853</name>
</gene>
<dbReference type="HOGENOM" id="CLU_1246084_0_0_1"/>
<dbReference type="InParanoid" id="A0A0D0C124"/>
<reference evidence="2 3" key="1">
    <citation type="submission" date="2014-04" db="EMBL/GenBank/DDBJ databases">
        <authorList>
            <consortium name="DOE Joint Genome Institute"/>
            <person name="Kuo A."/>
            <person name="Ruytinx J."/>
            <person name="Rineau F."/>
            <person name="Colpaert J."/>
            <person name="Kohler A."/>
            <person name="Nagy L.G."/>
            <person name="Floudas D."/>
            <person name="Copeland A."/>
            <person name="Barry K.W."/>
            <person name="Cichocki N."/>
            <person name="Veneault-Fourrey C."/>
            <person name="LaButti K."/>
            <person name="Lindquist E.A."/>
            <person name="Lipzen A."/>
            <person name="Lundell T."/>
            <person name="Morin E."/>
            <person name="Murat C."/>
            <person name="Sun H."/>
            <person name="Tunlid A."/>
            <person name="Henrissat B."/>
            <person name="Grigoriev I.V."/>
            <person name="Hibbett D.S."/>
            <person name="Martin F."/>
            <person name="Nordberg H.P."/>
            <person name="Cantor M.N."/>
            <person name="Hua S.X."/>
        </authorList>
    </citation>
    <scope>NUCLEOTIDE SEQUENCE [LARGE SCALE GENOMIC DNA]</scope>
    <source>
        <strain evidence="2 3">UH-Slu-Lm8-n1</strain>
    </source>
</reference>
<keyword evidence="3" id="KW-1185">Reference proteome</keyword>
<evidence type="ECO:0000256" key="1">
    <source>
        <dbReference type="SAM" id="MobiDB-lite"/>
    </source>
</evidence>